<dbReference type="GO" id="GO:0005829">
    <property type="term" value="C:cytosol"/>
    <property type="evidence" value="ECO:0007669"/>
    <property type="project" value="TreeGrafter"/>
</dbReference>
<keyword evidence="8" id="KW-1185">Reference proteome</keyword>
<organism evidence="7 8">
    <name type="scientific">Alkalibaculum sporogenes</name>
    <dbReference type="NCBI Taxonomy" id="2655001"/>
    <lineage>
        <taxon>Bacteria</taxon>
        <taxon>Bacillati</taxon>
        <taxon>Bacillota</taxon>
        <taxon>Clostridia</taxon>
        <taxon>Eubacteriales</taxon>
        <taxon>Eubacteriaceae</taxon>
        <taxon>Alkalibaculum</taxon>
    </lineage>
</organism>
<dbReference type="FunFam" id="2.60.40.4380:FF:000002">
    <property type="entry name" value="Translational regulator CsrA"/>
    <property type="match status" value="1"/>
</dbReference>
<evidence type="ECO:0000256" key="2">
    <source>
        <dbReference type="ARBA" id="ARBA00022491"/>
    </source>
</evidence>
<dbReference type="Gene3D" id="2.60.40.4380">
    <property type="entry name" value="Translational regulator CsrA"/>
    <property type="match status" value="1"/>
</dbReference>
<keyword evidence="3 6" id="KW-1005">Bacterial flagellum biogenesis</keyword>
<dbReference type="RefSeq" id="WP_152801578.1">
    <property type="nucleotide sequence ID" value="NZ_WHNX01000004.1"/>
</dbReference>
<reference evidence="7 8" key="1">
    <citation type="submission" date="2019-10" db="EMBL/GenBank/DDBJ databases">
        <title>Alkalibaculum tamaniensis sp.nov., a new alkaliphilic acetogen, isolated on methoxylated aromatics from a mud volcano.</title>
        <authorList>
            <person name="Khomyakova M.A."/>
            <person name="Merkel A.Y."/>
            <person name="Bonch-Osmolovskaya E.A."/>
            <person name="Slobodkin A.I."/>
        </authorList>
    </citation>
    <scope>NUCLEOTIDE SEQUENCE [LARGE SCALE GENOMIC DNA]</scope>
    <source>
        <strain evidence="7 8">M08DMB</strain>
    </source>
</reference>
<dbReference type="GO" id="GO:0044781">
    <property type="term" value="P:bacterial-type flagellum organization"/>
    <property type="evidence" value="ECO:0007669"/>
    <property type="project" value="UniProtKB-KW"/>
</dbReference>
<proteinExistence type="inferred from homology"/>
<evidence type="ECO:0000256" key="5">
    <source>
        <dbReference type="ARBA" id="ARBA00022884"/>
    </source>
</evidence>
<dbReference type="GO" id="GO:0045947">
    <property type="term" value="P:negative regulation of translational initiation"/>
    <property type="evidence" value="ECO:0007669"/>
    <property type="project" value="UniProtKB-UniRule"/>
</dbReference>
<gene>
    <name evidence="6 7" type="primary">csrA</name>
    <name evidence="7" type="ORF">GC105_03065</name>
</gene>
<comment type="subunit">
    <text evidence="6">Homodimer; the beta-strands of each monomer intercalate to form a hydrophobic core, while the alpha-helices form wings that extend away from the core.</text>
</comment>
<evidence type="ECO:0000313" key="8">
    <source>
        <dbReference type="Proteomes" id="UP000440004"/>
    </source>
</evidence>
<dbReference type="InterPro" id="IPR003751">
    <property type="entry name" value="CsrA"/>
</dbReference>
<name>A0A6A7K5T7_9FIRM</name>
<dbReference type="Proteomes" id="UP000440004">
    <property type="component" value="Unassembled WGS sequence"/>
</dbReference>
<keyword evidence="1 6" id="KW-0963">Cytoplasm</keyword>
<dbReference type="PANTHER" id="PTHR34984">
    <property type="entry name" value="CARBON STORAGE REGULATOR"/>
    <property type="match status" value="1"/>
</dbReference>
<evidence type="ECO:0000256" key="1">
    <source>
        <dbReference type="ARBA" id="ARBA00022490"/>
    </source>
</evidence>
<dbReference type="NCBIfam" id="NF002469">
    <property type="entry name" value="PRK01712.1"/>
    <property type="match status" value="1"/>
</dbReference>
<evidence type="ECO:0000313" key="7">
    <source>
        <dbReference type="EMBL" id="MPW24770.1"/>
    </source>
</evidence>
<keyword evidence="2 6" id="KW-0678">Repressor</keyword>
<evidence type="ECO:0000256" key="4">
    <source>
        <dbReference type="ARBA" id="ARBA00022845"/>
    </source>
</evidence>
<comment type="subcellular location">
    <subcellularLocation>
        <location evidence="6">Cytoplasm</location>
    </subcellularLocation>
</comment>
<dbReference type="PANTHER" id="PTHR34984:SF1">
    <property type="entry name" value="CARBON STORAGE REGULATOR"/>
    <property type="match status" value="1"/>
</dbReference>
<dbReference type="GO" id="GO:1902208">
    <property type="term" value="P:regulation of bacterial-type flagellum assembly"/>
    <property type="evidence" value="ECO:0007669"/>
    <property type="project" value="UniProtKB-UniRule"/>
</dbReference>
<dbReference type="SUPFAM" id="SSF117130">
    <property type="entry name" value="CsrA-like"/>
    <property type="match status" value="1"/>
</dbReference>
<dbReference type="GO" id="GO:0048027">
    <property type="term" value="F:mRNA 5'-UTR binding"/>
    <property type="evidence" value="ECO:0007669"/>
    <property type="project" value="UniProtKB-UniRule"/>
</dbReference>
<accession>A0A6A7K5T7</accession>
<evidence type="ECO:0000256" key="3">
    <source>
        <dbReference type="ARBA" id="ARBA00022795"/>
    </source>
</evidence>
<keyword evidence="5 6" id="KW-0694">RNA-binding</keyword>
<keyword evidence="4 6" id="KW-0810">Translation regulation</keyword>
<dbReference type="NCBIfam" id="TIGR00202">
    <property type="entry name" value="csrA"/>
    <property type="match status" value="1"/>
</dbReference>
<dbReference type="EMBL" id="WHNX01000004">
    <property type="protein sequence ID" value="MPW24770.1"/>
    <property type="molecule type" value="Genomic_DNA"/>
</dbReference>
<dbReference type="HAMAP" id="MF_00167">
    <property type="entry name" value="CsrA"/>
    <property type="match status" value="1"/>
</dbReference>
<dbReference type="InterPro" id="IPR036107">
    <property type="entry name" value="CsrA_sf"/>
</dbReference>
<comment type="caution">
    <text evidence="7">The sequence shown here is derived from an EMBL/GenBank/DDBJ whole genome shotgun (WGS) entry which is preliminary data.</text>
</comment>
<dbReference type="GO" id="GO:0006402">
    <property type="term" value="P:mRNA catabolic process"/>
    <property type="evidence" value="ECO:0007669"/>
    <property type="project" value="InterPro"/>
</dbReference>
<dbReference type="Pfam" id="PF02599">
    <property type="entry name" value="CsrA"/>
    <property type="match status" value="1"/>
</dbReference>
<dbReference type="AlphaFoldDB" id="A0A6A7K5T7"/>
<dbReference type="GO" id="GO:0006109">
    <property type="term" value="P:regulation of carbohydrate metabolic process"/>
    <property type="evidence" value="ECO:0007669"/>
    <property type="project" value="InterPro"/>
</dbReference>
<evidence type="ECO:0000256" key="6">
    <source>
        <dbReference type="HAMAP-Rule" id="MF_00167"/>
    </source>
</evidence>
<sequence>MLILNRKINESIIIEDNIEIKILDIVDGKIKLGIEAPKDIRILRKEVYDEVKAENEASIQSIENVLDMIRGKI</sequence>
<comment type="similarity">
    <text evidence="6">Belongs to the CsrA/RsmA family.</text>
</comment>
<protein>
    <recommendedName>
        <fullName evidence="6">Translational regulator CsrA</fullName>
    </recommendedName>
</protein>
<comment type="function">
    <text evidence="6">A translational regulator that binds mRNA to regulate translation initiation and/or mRNA stability. Usually binds in the 5'-UTR at or near the Shine-Dalgarno sequence preventing ribosome-binding, thus repressing translation. Its main target seems to be the major flagellin gene, while its function is anatagonized by FliW.</text>
</comment>